<keyword evidence="7" id="KW-1185">Reference proteome</keyword>
<evidence type="ECO:0000256" key="2">
    <source>
        <dbReference type="ARBA" id="ARBA00023125"/>
    </source>
</evidence>
<sequence>MTIAERKLREREILREKILDATRNLYMEKGYDGLTMRAIAARIDYSTTILYSFFKDKDALLRALTDADFALLTRQLAEGDDATLAATERLKRVGRRFMQFAIERPDQYRMLFVDPIPPYAPEEAGNERGNPTQDAYAFAHMLVEQLQQESAGMQINPHAVVQLFWGMLHGLIGLRLSMKDEPWVEWQPLDQLVESGMDALLYGFMPR</sequence>
<evidence type="ECO:0000256" key="4">
    <source>
        <dbReference type="PROSITE-ProRule" id="PRU00335"/>
    </source>
</evidence>
<dbReference type="PANTHER" id="PTHR30055:SF234">
    <property type="entry name" value="HTH-TYPE TRANSCRIPTIONAL REGULATOR BETI"/>
    <property type="match status" value="1"/>
</dbReference>
<dbReference type="SUPFAM" id="SSF48498">
    <property type="entry name" value="Tetracyclin repressor-like, C-terminal domain"/>
    <property type="match status" value="1"/>
</dbReference>
<organism evidence="6 7">
    <name type="scientific">Chitinivorax tropicus</name>
    <dbReference type="NCBI Taxonomy" id="714531"/>
    <lineage>
        <taxon>Bacteria</taxon>
        <taxon>Pseudomonadati</taxon>
        <taxon>Pseudomonadota</taxon>
        <taxon>Betaproteobacteria</taxon>
        <taxon>Chitinivorax</taxon>
    </lineage>
</organism>
<feature type="domain" description="HTH tetR-type" evidence="5">
    <location>
        <begin position="12"/>
        <end position="72"/>
    </location>
</feature>
<dbReference type="Proteomes" id="UP000575898">
    <property type="component" value="Unassembled WGS sequence"/>
</dbReference>
<dbReference type="InterPro" id="IPR036271">
    <property type="entry name" value="Tet_transcr_reg_TetR-rel_C_sf"/>
</dbReference>
<dbReference type="InterPro" id="IPR001647">
    <property type="entry name" value="HTH_TetR"/>
</dbReference>
<evidence type="ECO:0000256" key="1">
    <source>
        <dbReference type="ARBA" id="ARBA00023015"/>
    </source>
</evidence>
<dbReference type="GO" id="GO:0003700">
    <property type="term" value="F:DNA-binding transcription factor activity"/>
    <property type="evidence" value="ECO:0007669"/>
    <property type="project" value="TreeGrafter"/>
</dbReference>
<gene>
    <name evidence="6" type="ORF">HNQ59_003120</name>
</gene>
<keyword evidence="2 4" id="KW-0238">DNA-binding</keyword>
<proteinExistence type="predicted"/>
<dbReference type="Pfam" id="PF00440">
    <property type="entry name" value="TetR_N"/>
    <property type="match status" value="1"/>
</dbReference>
<dbReference type="PRINTS" id="PR00455">
    <property type="entry name" value="HTHTETR"/>
</dbReference>
<evidence type="ECO:0000256" key="3">
    <source>
        <dbReference type="ARBA" id="ARBA00023163"/>
    </source>
</evidence>
<protein>
    <submittedName>
        <fullName evidence="6">AcrR family transcriptional regulator</fullName>
    </submittedName>
</protein>
<dbReference type="Pfam" id="PF13305">
    <property type="entry name" value="TetR_C_33"/>
    <property type="match status" value="1"/>
</dbReference>
<accession>A0A840MSR8</accession>
<dbReference type="AlphaFoldDB" id="A0A840MSR8"/>
<dbReference type="PROSITE" id="PS50977">
    <property type="entry name" value="HTH_TETR_2"/>
    <property type="match status" value="1"/>
</dbReference>
<dbReference type="Gene3D" id="1.10.357.10">
    <property type="entry name" value="Tetracycline Repressor, domain 2"/>
    <property type="match status" value="1"/>
</dbReference>
<dbReference type="InterPro" id="IPR050109">
    <property type="entry name" value="HTH-type_TetR-like_transc_reg"/>
</dbReference>
<dbReference type="GO" id="GO:0000976">
    <property type="term" value="F:transcription cis-regulatory region binding"/>
    <property type="evidence" value="ECO:0007669"/>
    <property type="project" value="TreeGrafter"/>
</dbReference>
<dbReference type="RefSeq" id="WP_184041226.1">
    <property type="nucleotide sequence ID" value="NZ_JACHHY010000020.1"/>
</dbReference>
<dbReference type="SUPFAM" id="SSF46689">
    <property type="entry name" value="Homeodomain-like"/>
    <property type="match status" value="1"/>
</dbReference>
<evidence type="ECO:0000259" key="5">
    <source>
        <dbReference type="PROSITE" id="PS50977"/>
    </source>
</evidence>
<feature type="DNA-binding region" description="H-T-H motif" evidence="4">
    <location>
        <begin position="35"/>
        <end position="54"/>
    </location>
</feature>
<reference evidence="6 7" key="1">
    <citation type="submission" date="2020-08" db="EMBL/GenBank/DDBJ databases">
        <title>Genomic Encyclopedia of Type Strains, Phase IV (KMG-IV): sequencing the most valuable type-strain genomes for metagenomic binning, comparative biology and taxonomic classification.</title>
        <authorList>
            <person name="Goeker M."/>
        </authorList>
    </citation>
    <scope>NUCLEOTIDE SEQUENCE [LARGE SCALE GENOMIC DNA]</scope>
    <source>
        <strain evidence="6 7">DSM 27165</strain>
    </source>
</reference>
<evidence type="ECO:0000313" key="6">
    <source>
        <dbReference type="EMBL" id="MBB5019812.1"/>
    </source>
</evidence>
<comment type="caution">
    <text evidence="6">The sequence shown here is derived from an EMBL/GenBank/DDBJ whole genome shotgun (WGS) entry which is preliminary data.</text>
</comment>
<keyword evidence="3" id="KW-0804">Transcription</keyword>
<dbReference type="PANTHER" id="PTHR30055">
    <property type="entry name" value="HTH-TYPE TRANSCRIPTIONAL REGULATOR RUTR"/>
    <property type="match status" value="1"/>
</dbReference>
<evidence type="ECO:0000313" key="7">
    <source>
        <dbReference type="Proteomes" id="UP000575898"/>
    </source>
</evidence>
<dbReference type="EMBL" id="JACHHY010000020">
    <property type="protein sequence ID" value="MBB5019812.1"/>
    <property type="molecule type" value="Genomic_DNA"/>
</dbReference>
<dbReference type="InterPro" id="IPR009057">
    <property type="entry name" value="Homeodomain-like_sf"/>
</dbReference>
<name>A0A840MSR8_9PROT</name>
<dbReference type="InterPro" id="IPR025996">
    <property type="entry name" value="MT1864/Rv1816-like_C"/>
</dbReference>
<keyword evidence="1" id="KW-0805">Transcription regulation</keyword>